<feature type="signal peptide" evidence="1">
    <location>
        <begin position="1"/>
        <end position="23"/>
    </location>
</feature>
<keyword evidence="1" id="KW-0732">Signal</keyword>
<reference evidence="2" key="1">
    <citation type="submission" date="2020-11" db="EMBL/GenBank/DDBJ databases">
        <authorList>
            <person name="Whitehead M."/>
        </authorList>
    </citation>
    <scope>NUCLEOTIDE SEQUENCE</scope>
    <source>
        <strain evidence="2">EGII</strain>
    </source>
</reference>
<dbReference type="EMBL" id="CAJHJT010000012">
    <property type="protein sequence ID" value="CAD6997350.1"/>
    <property type="molecule type" value="Genomic_DNA"/>
</dbReference>
<evidence type="ECO:0000256" key="1">
    <source>
        <dbReference type="SAM" id="SignalP"/>
    </source>
</evidence>
<dbReference type="AlphaFoldDB" id="A0A811UFD5"/>
<gene>
    <name evidence="2" type="ORF">CCAP1982_LOCUS5982</name>
</gene>
<dbReference type="Proteomes" id="UP000606786">
    <property type="component" value="Unassembled WGS sequence"/>
</dbReference>
<comment type="caution">
    <text evidence="2">The sequence shown here is derived from an EMBL/GenBank/DDBJ whole genome shotgun (WGS) entry which is preliminary data.</text>
</comment>
<sequence>ITTANCDLISSLSFLVTFLFTSACEESLNINITQYYTSKIIRKDKTTSWAHKSLPTKISELPANH</sequence>
<organism evidence="2 3">
    <name type="scientific">Ceratitis capitata</name>
    <name type="common">Mediterranean fruit fly</name>
    <name type="synonym">Tephritis capitata</name>
    <dbReference type="NCBI Taxonomy" id="7213"/>
    <lineage>
        <taxon>Eukaryota</taxon>
        <taxon>Metazoa</taxon>
        <taxon>Ecdysozoa</taxon>
        <taxon>Arthropoda</taxon>
        <taxon>Hexapoda</taxon>
        <taxon>Insecta</taxon>
        <taxon>Pterygota</taxon>
        <taxon>Neoptera</taxon>
        <taxon>Endopterygota</taxon>
        <taxon>Diptera</taxon>
        <taxon>Brachycera</taxon>
        <taxon>Muscomorpha</taxon>
        <taxon>Tephritoidea</taxon>
        <taxon>Tephritidae</taxon>
        <taxon>Ceratitis</taxon>
        <taxon>Ceratitis</taxon>
    </lineage>
</organism>
<keyword evidence="3" id="KW-1185">Reference proteome</keyword>
<accession>A0A811UFD5</accession>
<feature type="non-terminal residue" evidence="2">
    <location>
        <position position="1"/>
    </location>
</feature>
<name>A0A811UFD5_CERCA</name>
<protein>
    <submittedName>
        <fullName evidence="2">(Mediterranean fruit fly) hypothetical protein</fullName>
    </submittedName>
</protein>
<evidence type="ECO:0000313" key="2">
    <source>
        <dbReference type="EMBL" id="CAD6997350.1"/>
    </source>
</evidence>
<feature type="chain" id="PRO_5032808888" evidence="1">
    <location>
        <begin position="24"/>
        <end position="65"/>
    </location>
</feature>
<proteinExistence type="predicted"/>
<evidence type="ECO:0000313" key="3">
    <source>
        <dbReference type="Proteomes" id="UP000606786"/>
    </source>
</evidence>